<feature type="binding site" evidence="3">
    <location>
        <begin position="72"/>
        <end position="74"/>
    </location>
    <ligand>
        <name>FAD</name>
        <dbReference type="ChEBI" id="CHEBI:57692"/>
    </ligand>
</feature>
<proteinExistence type="inferred from homology"/>
<gene>
    <name evidence="6" type="ORF">SE17_43810</name>
</gene>
<name>A0A0P9CKQ8_9CHLR</name>
<dbReference type="Pfam" id="PF03441">
    <property type="entry name" value="FAD_binding_7"/>
    <property type="match status" value="1"/>
</dbReference>
<dbReference type="PANTHER" id="PTHR11455:SF18">
    <property type="entry name" value="SI:CH1073-390K14.1"/>
    <property type="match status" value="1"/>
</dbReference>
<dbReference type="InterPro" id="IPR036134">
    <property type="entry name" value="Crypto/Photolyase_FAD-like_sf"/>
</dbReference>
<comment type="cofactor">
    <cofactor evidence="3">
        <name>FAD</name>
        <dbReference type="ChEBI" id="CHEBI:57692"/>
    </cofactor>
    <text evidence="3">Binds 1 FAD per subunit.</text>
</comment>
<feature type="domain" description="Cryptochrome/DNA photolyase FAD-binding" evidence="5">
    <location>
        <begin position="17"/>
        <end position="97"/>
    </location>
</feature>
<dbReference type="InterPro" id="IPR002081">
    <property type="entry name" value="Cryptochrome/DNA_photolyase_1"/>
</dbReference>
<feature type="non-terminal residue" evidence="6">
    <location>
        <position position="1"/>
    </location>
</feature>
<accession>A0A0P9CKQ8</accession>
<dbReference type="PATRIC" id="fig|186479.3.peg.7585"/>
<protein>
    <submittedName>
        <fullName evidence="6">Deoxyribodipyrimidine photolyase</fullName>
    </submittedName>
</protein>
<keyword evidence="6" id="KW-0456">Lyase</keyword>
<dbReference type="Proteomes" id="UP000050509">
    <property type="component" value="Unassembled WGS sequence"/>
</dbReference>
<dbReference type="SUPFAM" id="SSF48173">
    <property type="entry name" value="Cryptochrome/photolyase FAD-binding domain"/>
    <property type="match status" value="1"/>
</dbReference>
<dbReference type="GO" id="GO:0071949">
    <property type="term" value="F:FAD binding"/>
    <property type="evidence" value="ECO:0007669"/>
    <property type="project" value="TreeGrafter"/>
</dbReference>
<comment type="caution">
    <text evidence="6">The sequence shown here is derived from an EMBL/GenBank/DDBJ whole genome shotgun (WGS) entry which is preliminary data.</text>
</comment>
<dbReference type="GO" id="GO:0003904">
    <property type="term" value="F:deoxyribodipyrimidine photo-lyase activity"/>
    <property type="evidence" value="ECO:0007669"/>
    <property type="project" value="TreeGrafter"/>
</dbReference>
<evidence type="ECO:0000256" key="1">
    <source>
        <dbReference type="ARBA" id="ARBA00022630"/>
    </source>
</evidence>
<dbReference type="GO" id="GO:0003677">
    <property type="term" value="F:DNA binding"/>
    <property type="evidence" value="ECO:0007669"/>
    <property type="project" value="TreeGrafter"/>
</dbReference>
<reference evidence="6 7" key="1">
    <citation type="submission" date="2015-09" db="EMBL/GenBank/DDBJ databases">
        <title>Draft genome sequence of Kouleothrix aurantiaca JCM 19913.</title>
        <authorList>
            <person name="Hemp J."/>
        </authorList>
    </citation>
    <scope>NUCLEOTIDE SEQUENCE [LARGE SCALE GENOMIC DNA]</scope>
    <source>
        <strain evidence="6 7">COM-B</strain>
    </source>
</reference>
<organism evidence="6 7">
    <name type="scientific">Kouleothrix aurantiaca</name>
    <dbReference type="NCBI Taxonomy" id="186479"/>
    <lineage>
        <taxon>Bacteria</taxon>
        <taxon>Bacillati</taxon>
        <taxon>Chloroflexota</taxon>
        <taxon>Chloroflexia</taxon>
        <taxon>Chloroflexales</taxon>
        <taxon>Roseiflexineae</taxon>
        <taxon>Roseiflexaceae</taxon>
        <taxon>Kouleothrix</taxon>
    </lineage>
</organism>
<keyword evidence="1 3" id="KW-0285">Flavoprotein</keyword>
<dbReference type="EMBL" id="LJCR01003665">
    <property type="protein sequence ID" value="KPV45968.1"/>
    <property type="molecule type" value="Genomic_DNA"/>
</dbReference>
<dbReference type="PRINTS" id="PR00147">
    <property type="entry name" value="DNAPHOTLYASE"/>
</dbReference>
<keyword evidence="4" id="KW-0157">Chromophore</keyword>
<sequence>TGFTPSDYAPELPTDIAEGRTGLPCIDGFVAELRATGYIHNHARMWLAAYVVHWRRVAWQAGARWFLQHLLDGDPASNNMSWQWVASTFSHKPYIFNRENLERYSDAIYCFECPLYGHCDFEGSYDQLEAILFPLRPTEEGAADAGQ</sequence>
<evidence type="ECO:0000256" key="2">
    <source>
        <dbReference type="ARBA" id="ARBA00022827"/>
    </source>
</evidence>
<evidence type="ECO:0000259" key="5">
    <source>
        <dbReference type="Pfam" id="PF03441"/>
    </source>
</evidence>
<dbReference type="GO" id="GO:0005737">
    <property type="term" value="C:cytoplasm"/>
    <property type="evidence" value="ECO:0007669"/>
    <property type="project" value="TreeGrafter"/>
</dbReference>
<evidence type="ECO:0000256" key="4">
    <source>
        <dbReference type="RuleBase" id="RU004182"/>
    </source>
</evidence>
<keyword evidence="7" id="KW-1185">Reference proteome</keyword>
<dbReference type="PANTHER" id="PTHR11455">
    <property type="entry name" value="CRYPTOCHROME"/>
    <property type="match status" value="1"/>
</dbReference>
<dbReference type="GO" id="GO:0043153">
    <property type="term" value="P:entrainment of circadian clock by photoperiod"/>
    <property type="evidence" value="ECO:0007669"/>
    <property type="project" value="TreeGrafter"/>
</dbReference>
<comment type="similarity">
    <text evidence="4">Belongs to the DNA photolyase family.</text>
</comment>
<evidence type="ECO:0000313" key="7">
    <source>
        <dbReference type="Proteomes" id="UP000050509"/>
    </source>
</evidence>
<evidence type="ECO:0000256" key="3">
    <source>
        <dbReference type="PIRSR" id="PIRSR602081-1"/>
    </source>
</evidence>
<dbReference type="InterPro" id="IPR005101">
    <property type="entry name" value="Cryptochr/Photolyase_FAD-bd"/>
</dbReference>
<keyword evidence="2 3" id="KW-0274">FAD</keyword>
<dbReference type="Gene3D" id="1.10.579.10">
    <property type="entry name" value="DNA Cyclobutane Dipyrimidine Photolyase, subunit A, domain 3"/>
    <property type="match status" value="1"/>
</dbReference>
<dbReference type="AlphaFoldDB" id="A0A0P9CKQ8"/>
<dbReference type="GO" id="GO:0032922">
    <property type="term" value="P:circadian regulation of gene expression"/>
    <property type="evidence" value="ECO:0007669"/>
    <property type="project" value="TreeGrafter"/>
</dbReference>
<evidence type="ECO:0000313" key="6">
    <source>
        <dbReference type="EMBL" id="KPV45968.1"/>
    </source>
</evidence>